<dbReference type="GO" id="GO:0003729">
    <property type="term" value="F:mRNA binding"/>
    <property type="evidence" value="ECO:0007669"/>
    <property type="project" value="TreeGrafter"/>
</dbReference>
<feature type="compositionally biased region" description="Low complexity" evidence="3">
    <location>
        <begin position="9"/>
        <end position="22"/>
    </location>
</feature>
<dbReference type="PROSITE" id="PS50102">
    <property type="entry name" value="RRM"/>
    <property type="match status" value="2"/>
</dbReference>
<proteinExistence type="predicted"/>
<dbReference type="OrthoDB" id="277802at2759"/>
<dbReference type="FunFam" id="3.30.70.330:FF:000039">
    <property type="entry name" value="U1 small nuclear ribonucleoprotein A"/>
    <property type="match status" value="1"/>
</dbReference>
<dbReference type="SUPFAM" id="SSF54928">
    <property type="entry name" value="RNA-binding domain, RBD"/>
    <property type="match status" value="1"/>
</dbReference>
<organism evidence="5">
    <name type="scientific">Sporisorium scitamineum</name>
    <dbReference type="NCBI Taxonomy" id="49012"/>
    <lineage>
        <taxon>Eukaryota</taxon>
        <taxon>Fungi</taxon>
        <taxon>Dikarya</taxon>
        <taxon>Basidiomycota</taxon>
        <taxon>Ustilaginomycotina</taxon>
        <taxon>Ustilaginomycetes</taxon>
        <taxon>Ustilaginales</taxon>
        <taxon>Ustilaginaceae</taxon>
        <taxon>Sporisorium</taxon>
    </lineage>
</organism>
<dbReference type="InterPro" id="IPR000504">
    <property type="entry name" value="RRM_dom"/>
</dbReference>
<dbReference type="AlphaFoldDB" id="A0A127Z8L6"/>
<dbReference type="SMART" id="SM00360">
    <property type="entry name" value="RRM"/>
    <property type="match status" value="2"/>
</dbReference>
<dbReference type="Pfam" id="PF00076">
    <property type="entry name" value="RRM_1"/>
    <property type="match status" value="1"/>
</dbReference>
<gene>
    <name evidence="5" type="ORF">SPSC_01054</name>
</gene>
<protein>
    <submittedName>
        <fullName evidence="5">Related to U2 small nuclear ribonucleoprotein B</fullName>
    </submittedName>
</protein>
<reference evidence="5" key="1">
    <citation type="submission" date="2014-06" db="EMBL/GenBank/DDBJ databases">
        <authorList>
            <person name="Ju J."/>
            <person name="Zhang J."/>
        </authorList>
    </citation>
    <scope>NUCLEOTIDE SEQUENCE</scope>
    <source>
        <strain evidence="5">SscI8</strain>
    </source>
</reference>
<dbReference type="InterPro" id="IPR050502">
    <property type="entry name" value="Euk_RNA-bind_prot"/>
</dbReference>
<evidence type="ECO:0000259" key="4">
    <source>
        <dbReference type="PROSITE" id="PS50102"/>
    </source>
</evidence>
<dbReference type="EMBL" id="LK056656">
    <property type="protein sequence ID" value="CDU22424.1"/>
    <property type="molecule type" value="Genomic_DNA"/>
</dbReference>
<keyword evidence="1 2" id="KW-0694">RNA-binding</keyword>
<dbReference type="PANTHER" id="PTHR48025:SF1">
    <property type="entry name" value="RRM DOMAIN-CONTAINING PROTEIN"/>
    <property type="match status" value="1"/>
</dbReference>
<evidence type="ECO:0000313" key="5">
    <source>
        <dbReference type="EMBL" id="CDU22424.1"/>
    </source>
</evidence>
<evidence type="ECO:0000256" key="2">
    <source>
        <dbReference type="PROSITE-ProRule" id="PRU00176"/>
    </source>
</evidence>
<keyword evidence="5" id="KW-0687">Ribonucleoprotein</keyword>
<sequence length="240" mass="26211">MAVASTSATTSNGNGASPSSAAPSPTLYIKNIEGKIKKPELRRQLYSLFSSYGRVLDIVATRAPSMRGQAFVVFETPTIANAAKRALSGFSFYGKGLDIEYSTGGKSRALLRRELGEEAVMEMELEQSRTTVSRRGDKRLFLAGEEEGESGEGRKRVKLEQTEEGGVVYARNIPRSIEETVLTTLFSARTGFVDITEVKNEDDTWSATIKFDSQQTAQAAQSALHGVQLDPMYTLDLHVS</sequence>
<dbReference type="GO" id="GO:0005634">
    <property type="term" value="C:nucleus"/>
    <property type="evidence" value="ECO:0007669"/>
    <property type="project" value="TreeGrafter"/>
</dbReference>
<name>A0A127Z8L6_9BASI</name>
<dbReference type="InterPro" id="IPR035979">
    <property type="entry name" value="RBD_domain_sf"/>
</dbReference>
<dbReference type="CDD" id="cd12246">
    <property type="entry name" value="RRM1_U1A_like"/>
    <property type="match status" value="1"/>
</dbReference>
<feature type="region of interest" description="Disordered" evidence="3">
    <location>
        <begin position="1"/>
        <end position="22"/>
    </location>
</feature>
<evidence type="ECO:0000256" key="1">
    <source>
        <dbReference type="ARBA" id="ARBA00022884"/>
    </source>
</evidence>
<feature type="domain" description="RRM" evidence="4">
    <location>
        <begin position="25"/>
        <end position="104"/>
    </location>
</feature>
<dbReference type="PANTHER" id="PTHR48025">
    <property type="entry name" value="OS02G0815200 PROTEIN"/>
    <property type="match status" value="1"/>
</dbReference>
<dbReference type="Gene3D" id="3.30.70.330">
    <property type="match status" value="2"/>
</dbReference>
<evidence type="ECO:0000256" key="3">
    <source>
        <dbReference type="SAM" id="MobiDB-lite"/>
    </source>
</evidence>
<accession>A0A127Z8L6</accession>
<dbReference type="GO" id="GO:1990904">
    <property type="term" value="C:ribonucleoprotein complex"/>
    <property type="evidence" value="ECO:0007669"/>
    <property type="project" value="UniProtKB-KW"/>
</dbReference>
<dbReference type="InterPro" id="IPR012677">
    <property type="entry name" value="Nucleotide-bd_a/b_plait_sf"/>
</dbReference>
<feature type="domain" description="RRM" evidence="4">
    <location>
        <begin position="166"/>
        <end position="240"/>
    </location>
</feature>